<dbReference type="AlphaFoldDB" id="A0ABD3TQN9"/>
<dbReference type="CDD" id="cd18808">
    <property type="entry name" value="SF1_C_Upf1"/>
    <property type="match status" value="1"/>
</dbReference>
<accession>A0ABD3TQN9</accession>
<dbReference type="Pfam" id="PF13087">
    <property type="entry name" value="AAA_12"/>
    <property type="match status" value="1"/>
</dbReference>
<dbReference type="PANTHER" id="PTHR45418:SF5">
    <property type="entry name" value="BRCA2-INTERACTING PROTEIN-LIKE-RELATED"/>
    <property type="match status" value="1"/>
</dbReference>
<evidence type="ECO:0000313" key="4">
    <source>
        <dbReference type="EMBL" id="KAL3838921.1"/>
    </source>
</evidence>
<dbReference type="GO" id="GO:0005737">
    <property type="term" value="C:cytoplasm"/>
    <property type="evidence" value="ECO:0007669"/>
    <property type="project" value="UniProtKB-SubCell"/>
</dbReference>
<dbReference type="Gene3D" id="3.40.50.300">
    <property type="entry name" value="P-loop containing nucleotide triphosphate hydrolases"/>
    <property type="match status" value="1"/>
</dbReference>
<gene>
    <name evidence="4" type="ORF">ACJIZ3_023512</name>
</gene>
<evidence type="ECO:0000256" key="2">
    <source>
        <dbReference type="ARBA" id="ARBA00022490"/>
    </source>
</evidence>
<protein>
    <recommendedName>
        <fullName evidence="3">DNA2/NAM7 helicase-like C-terminal domain-containing protein</fullName>
    </recommendedName>
</protein>
<reference evidence="4 5" key="1">
    <citation type="submission" date="2024-12" db="EMBL/GenBank/DDBJ databases">
        <title>The unique morphological basis and parallel evolutionary history of personate flowers in Penstemon.</title>
        <authorList>
            <person name="Depatie T.H."/>
            <person name="Wessinger C.A."/>
        </authorList>
    </citation>
    <scope>NUCLEOTIDE SEQUENCE [LARGE SCALE GENOMIC DNA]</scope>
    <source>
        <strain evidence="4">WTNN_2</strain>
        <tissue evidence="4">Leaf</tissue>
    </source>
</reference>
<evidence type="ECO:0000259" key="3">
    <source>
        <dbReference type="Pfam" id="PF13087"/>
    </source>
</evidence>
<dbReference type="SUPFAM" id="SSF52540">
    <property type="entry name" value="P-loop containing nucleoside triphosphate hydrolases"/>
    <property type="match status" value="1"/>
</dbReference>
<name>A0ABD3TQN9_9LAMI</name>
<sequence length="307" mass="35326">MQFVNFILGVQSAKFSSFEGTKCQRFKIELPILPLTFCLKIKEGTKCCIFHILRVQNAKSKFRGCKYIMTFAKKNLRLEIQFEVSNNSRDKILFLELFDTISSEGSRMIKPSIFRINAFSHFKFTCPSLTDLEKDPMQLGPVVFCKDAEIGGLGTSYMERLLESELYANGNKIDMSKLIRNYRTHPAILYLTSRLFYDWGLMTCKEENLGFTTSMDDLLPNKEFHLLFVGMLDLEEQESSNLSWFNRYEASRVVNIIRVLIEKKGLKEKNVGVITPYRQQVLKIRGALKSFPIPNIKLGEVSACTVL</sequence>
<dbReference type="EMBL" id="JBJXBP010000003">
    <property type="protein sequence ID" value="KAL3838921.1"/>
    <property type="molecule type" value="Genomic_DNA"/>
</dbReference>
<comment type="caution">
    <text evidence="4">The sequence shown here is derived from an EMBL/GenBank/DDBJ whole genome shotgun (WGS) entry which is preliminary data.</text>
</comment>
<comment type="subcellular location">
    <subcellularLocation>
        <location evidence="1">Cytoplasm</location>
    </subcellularLocation>
</comment>
<dbReference type="InterPro" id="IPR027417">
    <property type="entry name" value="P-loop_NTPase"/>
</dbReference>
<evidence type="ECO:0000256" key="1">
    <source>
        <dbReference type="ARBA" id="ARBA00004496"/>
    </source>
</evidence>
<keyword evidence="2" id="KW-0963">Cytoplasm</keyword>
<organism evidence="4 5">
    <name type="scientific">Penstemon smallii</name>
    <dbReference type="NCBI Taxonomy" id="265156"/>
    <lineage>
        <taxon>Eukaryota</taxon>
        <taxon>Viridiplantae</taxon>
        <taxon>Streptophyta</taxon>
        <taxon>Embryophyta</taxon>
        <taxon>Tracheophyta</taxon>
        <taxon>Spermatophyta</taxon>
        <taxon>Magnoliopsida</taxon>
        <taxon>eudicotyledons</taxon>
        <taxon>Gunneridae</taxon>
        <taxon>Pentapetalae</taxon>
        <taxon>asterids</taxon>
        <taxon>lamiids</taxon>
        <taxon>Lamiales</taxon>
        <taxon>Plantaginaceae</taxon>
        <taxon>Cheloneae</taxon>
        <taxon>Penstemon</taxon>
    </lineage>
</organism>
<dbReference type="Proteomes" id="UP001634393">
    <property type="component" value="Unassembled WGS sequence"/>
</dbReference>
<dbReference type="PANTHER" id="PTHR45418">
    <property type="entry name" value="CANCER/TESTIS ANTIGEN 55"/>
    <property type="match status" value="1"/>
</dbReference>
<dbReference type="InterPro" id="IPR041679">
    <property type="entry name" value="DNA2/NAM7-like_C"/>
</dbReference>
<keyword evidence="5" id="KW-1185">Reference proteome</keyword>
<dbReference type="InterPro" id="IPR047187">
    <property type="entry name" value="SF1_C_Upf1"/>
</dbReference>
<proteinExistence type="predicted"/>
<evidence type="ECO:0000313" key="5">
    <source>
        <dbReference type="Proteomes" id="UP001634393"/>
    </source>
</evidence>
<feature type="domain" description="DNA2/NAM7 helicase-like C-terminal" evidence="3">
    <location>
        <begin position="154"/>
        <end position="290"/>
    </location>
</feature>